<accession>A0ABW5F5C4</accession>
<dbReference type="Pfam" id="PF13280">
    <property type="entry name" value="WYL"/>
    <property type="match status" value="1"/>
</dbReference>
<dbReference type="RefSeq" id="WP_379258524.1">
    <property type="nucleotide sequence ID" value="NZ_JBHSVQ010000001.1"/>
</dbReference>
<organism evidence="2 3">
    <name type="scientific">Paenibacillus rhizoplanae</name>
    <dbReference type="NCBI Taxonomy" id="1917181"/>
    <lineage>
        <taxon>Bacteria</taxon>
        <taxon>Bacillati</taxon>
        <taxon>Bacillota</taxon>
        <taxon>Bacilli</taxon>
        <taxon>Bacillales</taxon>
        <taxon>Paenibacillaceae</taxon>
        <taxon>Paenibacillus</taxon>
    </lineage>
</organism>
<comment type="caution">
    <text evidence="2">The sequence shown here is derived from an EMBL/GenBank/DDBJ whole genome shotgun (WGS) entry which is preliminary data.</text>
</comment>
<gene>
    <name evidence="2" type="ORF">ACFSX3_08125</name>
</gene>
<reference evidence="3" key="1">
    <citation type="journal article" date="2019" name="Int. J. Syst. Evol. Microbiol.">
        <title>The Global Catalogue of Microorganisms (GCM) 10K type strain sequencing project: providing services to taxonomists for standard genome sequencing and annotation.</title>
        <authorList>
            <consortium name="The Broad Institute Genomics Platform"/>
            <consortium name="The Broad Institute Genome Sequencing Center for Infectious Disease"/>
            <person name="Wu L."/>
            <person name="Ma J."/>
        </authorList>
    </citation>
    <scope>NUCLEOTIDE SEQUENCE [LARGE SCALE GENOMIC DNA]</scope>
    <source>
        <strain evidence="3">CCM 8725</strain>
    </source>
</reference>
<proteinExistence type="predicted"/>
<dbReference type="InterPro" id="IPR026881">
    <property type="entry name" value="WYL_dom"/>
</dbReference>
<sequence length="91" mass="10006">MQVYPLGIYYEQGYWYMPASKRGEIPLYRVDGMEQLHSCGRVPVHGAEAACIRTGSEGGLSKGVAGMCQRVAGEDYKSVFITYSISIFLGC</sequence>
<keyword evidence="3" id="KW-1185">Reference proteome</keyword>
<evidence type="ECO:0000313" key="3">
    <source>
        <dbReference type="Proteomes" id="UP001597448"/>
    </source>
</evidence>
<feature type="domain" description="WYL" evidence="1">
    <location>
        <begin position="2"/>
        <end position="36"/>
    </location>
</feature>
<evidence type="ECO:0000259" key="1">
    <source>
        <dbReference type="Pfam" id="PF13280"/>
    </source>
</evidence>
<dbReference type="EMBL" id="JBHUKY010000019">
    <property type="protein sequence ID" value="MFD2409834.1"/>
    <property type="molecule type" value="Genomic_DNA"/>
</dbReference>
<name>A0ABW5F5C4_9BACL</name>
<dbReference type="Proteomes" id="UP001597448">
    <property type="component" value="Unassembled WGS sequence"/>
</dbReference>
<evidence type="ECO:0000313" key="2">
    <source>
        <dbReference type="EMBL" id="MFD2409834.1"/>
    </source>
</evidence>
<protein>
    <recommendedName>
        <fullName evidence="1">WYL domain-containing protein</fullName>
    </recommendedName>
</protein>